<sequence>MNNPHENQTRSLKAKEATEKDSLYSRQSIDTLPRYTENVETSQQGASTKQKSKISATLDHVKAKMTREPETPERAAAKAAEKARREEEYKRLGLGERTKFGVGGTSWSG</sequence>
<dbReference type="Proteomes" id="UP000572817">
    <property type="component" value="Unassembled WGS sequence"/>
</dbReference>
<dbReference type="AlphaFoldDB" id="A0A8H4J193"/>
<evidence type="ECO:0000313" key="2">
    <source>
        <dbReference type="EMBL" id="KAF4310054.1"/>
    </source>
</evidence>
<evidence type="ECO:0000256" key="1">
    <source>
        <dbReference type="SAM" id="MobiDB-lite"/>
    </source>
</evidence>
<feature type="compositionally biased region" description="Polar residues" evidence="1">
    <location>
        <begin position="1"/>
        <end position="11"/>
    </location>
</feature>
<name>A0A8H4J193_9PEZI</name>
<feature type="region of interest" description="Disordered" evidence="1">
    <location>
        <begin position="1"/>
        <end position="55"/>
    </location>
</feature>
<dbReference type="OrthoDB" id="3943521at2759"/>
<keyword evidence="3" id="KW-1185">Reference proteome</keyword>
<gene>
    <name evidence="2" type="ORF">GTA08_BOTSDO02543</name>
</gene>
<dbReference type="EMBL" id="WWBZ02000016">
    <property type="protein sequence ID" value="KAF4310054.1"/>
    <property type="molecule type" value="Genomic_DNA"/>
</dbReference>
<comment type="caution">
    <text evidence="2">The sequence shown here is derived from an EMBL/GenBank/DDBJ whole genome shotgun (WGS) entry which is preliminary data.</text>
</comment>
<reference evidence="2" key="1">
    <citation type="submission" date="2020-04" db="EMBL/GenBank/DDBJ databases">
        <title>Genome Assembly and Annotation of Botryosphaeria dothidea sdau 11-99, a Latent Pathogen of Apple Fruit Ring Rot in China.</title>
        <authorList>
            <person name="Yu C."/>
            <person name="Diao Y."/>
            <person name="Lu Q."/>
            <person name="Zhao J."/>
            <person name="Cui S."/>
            <person name="Peng C."/>
            <person name="He B."/>
            <person name="Liu H."/>
        </authorList>
    </citation>
    <scope>NUCLEOTIDE SEQUENCE [LARGE SCALE GENOMIC DNA]</scope>
    <source>
        <strain evidence="2">Sdau11-99</strain>
    </source>
</reference>
<feature type="compositionally biased region" description="Polar residues" evidence="1">
    <location>
        <begin position="38"/>
        <end position="55"/>
    </location>
</feature>
<feature type="compositionally biased region" description="Basic and acidic residues" evidence="1">
    <location>
        <begin position="13"/>
        <end position="23"/>
    </location>
</feature>
<proteinExistence type="predicted"/>
<accession>A0A8H4J193</accession>
<organism evidence="2 3">
    <name type="scientific">Botryosphaeria dothidea</name>
    <dbReference type="NCBI Taxonomy" id="55169"/>
    <lineage>
        <taxon>Eukaryota</taxon>
        <taxon>Fungi</taxon>
        <taxon>Dikarya</taxon>
        <taxon>Ascomycota</taxon>
        <taxon>Pezizomycotina</taxon>
        <taxon>Dothideomycetes</taxon>
        <taxon>Dothideomycetes incertae sedis</taxon>
        <taxon>Botryosphaeriales</taxon>
        <taxon>Botryosphaeriaceae</taxon>
        <taxon>Botryosphaeria</taxon>
    </lineage>
</organism>
<protein>
    <submittedName>
        <fullName evidence="2">Uncharacterized protein</fullName>
    </submittedName>
</protein>
<evidence type="ECO:0000313" key="3">
    <source>
        <dbReference type="Proteomes" id="UP000572817"/>
    </source>
</evidence>